<evidence type="ECO:0000313" key="4">
    <source>
        <dbReference type="Proteomes" id="UP000215127"/>
    </source>
</evidence>
<feature type="compositionally biased region" description="Polar residues" evidence="1">
    <location>
        <begin position="325"/>
        <end position="341"/>
    </location>
</feature>
<feature type="domain" description="Telomeric single stranded DNA binding POT1/Cdc13" evidence="2">
    <location>
        <begin position="1350"/>
        <end position="1508"/>
    </location>
</feature>
<evidence type="ECO:0000259" key="2">
    <source>
        <dbReference type="SMART" id="SM00976"/>
    </source>
</evidence>
<feature type="region of interest" description="Disordered" evidence="1">
    <location>
        <begin position="743"/>
        <end position="771"/>
    </location>
</feature>
<dbReference type="SUPFAM" id="SSF50249">
    <property type="entry name" value="Nucleic acid-binding proteins"/>
    <property type="match status" value="1"/>
</dbReference>
<feature type="compositionally biased region" description="Polar residues" evidence="1">
    <location>
        <begin position="947"/>
        <end position="972"/>
    </location>
</feature>
<keyword evidence="4" id="KW-1185">Reference proteome</keyword>
<dbReference type="GO" id="GO:0000723">
    <property type="term" value="P:telomere maintenance"/>
    <property type="evidence" value="ECO:0007669"/>
    <property type="project" value="InterPro"/>
</dbReference>
<feature type="region of interest" description="Disordered" evidence="1">
    <location>
        <begin position="794"/>
        <end position="1303"/>
    </location>
</feature>
<name>A0A1X7S1N3_ZYMT9</name>
<dbReference type="SMART" id="SM00976">
    <property type="entry name" value="Telo_bind"/>
    <property type="match status" value="1"/>
</dbReference>
<feature type="compositionally biased region" description="Basic and acidic residues" evidence="1">
    <location>
        <begin position="794"/>
        <end position="805"/>
    </location>
</feature>
<feature type="compositionally biased region" description="Acidic residues" evidence="1">
    <location>
        <begin position="471"/>
        <end position="528"/>
    </location>
</feature>
<dbReference type="InterPro" id="IPR011564">
    <property type="entry name" value="Telomer_end-bd_POT1/Cdc13"/>
</dbReference>
<dbReference type="Gene3D" id="2.40.50.140">
    <property type="entry name" value="Nucleic acid-binding proteins"/>
    <property type="match status" value="1"/>
</dbReference>
<feature type="compositionally biased region" description="Basic and acidic residues" evidence="1">
    <location>
        <begin position="858"/>
        <end position="877"/>
    </location>
</feature>
<protein>
    <recommendedName>
        <fullName evidence="2">Telomeric single stranded DNA binding POT1/Cdc13 domain-containing protein</fullName>
    </recommendedName>
</protein>
<feature type="compositionally biased region" description="Basic and acidic residues" evidence="1">
    <location>
        <begin position="1480"/>
        <end position="1513"/>
    </location>
</feature>
<feature type="compositionally biased region" description="Polar residues" evidence="1">
    <location>
        <begin position="708"/>
        <end position="721"/>
    </location>
</feature>
<evidence type="ECO:0000256" key="1">
    <source>
        <dbReference type="SAM" id="MobiDB-lite"/>
    </source>
</evidence>
<dbReference type="GO" id="GO:0003677">
    <property type="term" value="F:DNA binding"/>
    <property type="evidence" value="ECO:0007669"/>
    <property type="project" value="InterPro"/>
</dbReference>
<feature type="compositionally biased region" description="Polar residues" evidence="1">
    <location>
        <begin position="292"/>
        <end position="307"/>
    </location>
</feature>
<feature type="compositionally biased region" description="Acidic residues" evidence="1">
    <location>
        <begin position="1241"/>
        <end position="1250"/>
    </location>
</feature>
<reference evidence="3 4" key="1">
    <citation type="submission" date="2016-06" db="EMBL/GenBank/DDBJ databases">
        <authorList>
            <person name="Kjaerup R.B."/>
            <person name="Dalgaard T.S."/>
            <person name="Juul-Madsen H.R."/>
        </authorList>
    </citation>
    <scope>NUCLEOTIDE SEQUENCE [LARGE SCALE GENOMIC DNA]</scope>
</reference>
<feature type="compositionally biased region" description="Low complexity" evidence="1">
    <location>
        <begin position="1084"/>
        <end position="1096"/>
    </location>
</feature>
<feature type="compositionally biased region" description="Polar residues" evidence="1">
    <location>
        <begin position="836"/>
        <end position="857"/>
    </location>
</feature>
<feature type="compositionally biased region" description="Pro residues" evidence="1">
    <location>
        <begin position="889"/>
        <end position="899"/>
    </location>
</feature>
<dbReference type="STRING" id="1276538.A0A1X7S1N3"/>
<feature type="region of interest" description="Disordered" evidence="1">
    <location>
        <begin position="615"/>
        <end position="724"/>
    </location>
</feature>
<organism evidence="3 4">
    <name type="scientific">Zymoseptoria tritici (strain ST99CH_3D7)</name>
    <dbReference type="NCBI Taxonomy" id="1276538"/>
    <lineage>
        <taxon>Eukaryota</taxon>
        <taxon>Fungi</taxon>
        <taxon>Dikarya</taxon>
        <taxon>Ascomycota</taxon>
        <taxon>Pezizomycotina</taxon>
        <taxon>Dothideomycetes</taxon>
        <taxon>Dothideomycetidae</taxon>
        <taxon>Mycosphaerellales</taxon>
        <taxon>Mycosphaerellaceae</taxon>
        <taxon>Zymoseptoria</taxon>
    </lineage>
</organism>
<dbReference type="Proteomes" id="UP000215127">
    <property type="component" value="Chromosome 8"/>
</dbReference>
<gene>
    <name evidence="3" type="ORF">ZT3D7_G8757</name>
</gene>
<feature type="compositionally biased region" description="Polar residues" evidence="1">
    <location>
        <begin position="1105"/>
        <end position="1125"/>
    </location>
</feature>
<accession>A0A1X7S1N3</accession>
<proteinExistence type="predicted"/>
<feature type="compositionally biased region" description="Low complexity" evidence="1">
    <location>
        <begin position="669"/>
        <end position="680"/>
    </location>
</feature>
<feature type="region of interest" description="Disordered" evidence="1">
    <location>
        <begin position="269"/>
        <end position="601"/>
    </location>
</feature>
<feature type="compositionally biased region" description="Acidic residues" evidence="1">
    <location>
        <begin position="916"/>
        <end position="926"/>
    </location>
</feature>
<feature type="region of interest" description="Disordered" evidence="1">
    <location>
        <begin position="1"/>
        <end position="22"/>
    </location>
</feature>
<feature type="compositionally biased region" description="Polar residues" evidence="1">
    <location>
        <begin position="406"/>
        <end position="419"/>
    </location>
</feature>
<feature type="region of interest" description="Disordered" evidence="1">
    <location>
        <begin position="1460"/>
        <end position="1513"/>
    </location>
</feature>
<feature type="compositionally biased region" description="Polar residues" evidence="1">
    <location>
        <begin position="583"/>
        <end position="592"/>
    </location>
</feature>
<feature type="compositionally biased region" description="Acidic residues" evidence="1">
    <location>
        <begin position="562"/>
        <end position="574"/>
    </location>
</feature>
<feature type="compositionally biased region" description="Acidic residues" evidence="1">
    <location>
        <begin position="1035"/>
        <end position="1047"/>
    </location>
</feature>
<evidence type="ECO:0000313" key="3">
    <source>
        <dbReference type="EMBL" id="SMQ53603.1"/>
    </source>
</evidence>
<feature type="compositionally biased region" description="Basic and acidic residues" evidence="1">
    <location>
        <begin position="427"/>
        <end position="443"/>
    </location>
</feature>
<dbReference type="GO" id="GO:0000781">
    <property type="term" value="C:chromosome, telomeric region"/>
    <property type="evidence" value="ECO:0007669"/>
    <property type="project" value="InterPro"/>
</dbReference>
<feature type="compositionally biased region" description="Acidic residues" evidence="1">
    <location>
        <begin position="445"/>
        <end position="455"/>
    </location>
</feature>
<dbReference type="InterPro" id="IPR012340">
    <property type="entry name" value="NA-bd_OB-fold"/>
</dbReference>
<feature type="compositionally biased region" description="Polar residues" evidence="1">
    <location>
        <begin position="365"/>
        <end position="380"/>
    </location>
</feature>
<dbReference type="EMBL" id="LT853699">
    <property type="protein sequence ID" value="SMQ53603.1"/>
    <property type="molecule type" value="Genomic_DNA"/>
</dbReference>
<sequence>MATQPSLEIPIPSLDPSNPPPPQTSIHAIVTLLWPYSSATRSLALLLASPDVRLRREGGQVRVRFTGRGASAIATARLGIGDEVVLELEGGRWSGEEEGGSKVRTPGKGVQGELVFGGRVGVRVLKRSGLGTGDEEVGVGEDGWVRVDEEEVVEEEGGEEEESARDRTPIAKRGRVAEVRSSLGLGEGQVYASPAFARKARMSAGEDVGDLSASDPFIDAYWEEGSPRKKMRLSFSGVGRWRLEGRDKSPQKEDIGEDMEIDREVEELIAGSSPSHMPPPRLSGLDIPETLNAAQSFAGTGEQTPTTPKLHPVPASNLPLPSPFPSQHVQLPWESQTSSELPASLVTDLDQPELPLAEPLVAAVNENTTQEPSLPDTDSQPFLEIPSQDAATTQISRPSLAYTESAPESSNPDSQTISTGIYAIGHSPDEDVTYRSQMEHPELLSDTEEDENMYDEELRGRAVQTVREGFVDDDEEVEVVDEDDVEEVIDDMGEEPDSSDDDDEEADEEEDDDEEQEWEDDETIDAEPQDATSQPEAVPAFTVQDEKDSTMAGSLHQPESIVIDDSEDDEDDLTVPDRLKDAVSQTAGSDQRPQAVEPISVSQTVQLIDDVVASDKLAPEQPADPKEAIQTIQAAESADTVTPKELAPAREASPAVTKEAAPNVDLPRPSASPAKAATAAEKLQLSKQQSAQPETPLKAIPGMFGRQSADSAISTPGSTPQSERDRIMARTYSSLFGFGAAKPAPPAFQTPTPNAGDLPKRSFSGWGGRPIMKISDDADAIDEVEKEAIEPVKRSEKDYVERPKAFDQAGNVQDKEAEKGTAIVPSADVVMEDESNVTSEPGNTDENGIVTSATVDSTAHEVEMDADREDSPSKDIPEVLPMPAKLQDIPPPQPPPSSAPPRTSQPVQVIDLGSSDVEDDDEEEDAAQGPALAIAQDGENEVMIPTFSGSTDEMVTDESGVSISKAETQTPSRVDGVEVQPDSAMEAAVPFDAENGMDVDDRAGGITSRADARQSAIETSAARLEDLVRNAYQDDAAEPQSDEDSDQSTEGLDGATEVETLSHAEELSPVAPSLVMDNITGPPTAAIEADDAATSAKRASVIDMSDSQELENSVTTTRSVTASQVRTRRAAALSNEQSSHPALLPTPEISDLRSQESLQPSANKAVLPPTPQLSQGDSLSKPPGADTEVPRPTTPEPLSRRTRAGSRASSRASVDPATTQPRTPNRRSTRKSQAQSQISEEAIDEVDEDTIAVYTPSPKKTAVPKSTRKSRAQTSEQEIEMIQESELSPEKGSPPRKSLTSRLSTVPDAISAWFTPRRSARQQVTEAPDSTQPHGLSTPIGYYHPLSALSQKLNPSSQSYADNTLDILAVVANATSNPDRAKSGPRDYYTTFRVWDPSLSKSATDSILVEVFRPWHATLPVAEVGDGIMLRGFAVKSRKRNPYLLSTDASGWCVWRYGEEGGSGEKHGRTRSSFGAVGGAREEVKGPPVEVGKEERQRVEELRDGWVEKGKEK</sequence>